<feature type="transmembrane region" description="Helical" evidence="1">
    <location>
        <begin position="6"/>
        <end position="24"/>
    </location>
</feature>
<evidence type="ECO:0000313" key="3">
    <source>
        <dbReference type="Proteomes" id="UP000266673"/>
    </source>
</evidence>
<dbReference type="EMBL" id="QKWP01000070">
    <property type="protein sequence ID" value="RIB28287.1"/>
    <property type="molecule type" value="Genomic_DNA"/>
</dbReference>
<feature type="transmembrane region" description="Helical" evidence="1">
    <location>
        <begin position="36"/>
        <end position="57"/>
    </location>
</feature>
<keyword evidence="1" id="KW-1133">Transmembrane helix</keyword>
<keyword evidence="1" id="KW-0812">Transmembrane</keyword>
<feature type="transmembrane region" description="Helical" evidence="1">
    <location>
        <begin position="131"/>
        <end position="157"/>
    </location>
</feature>
<feature type="transmembrane region" description="Helical" evidence="1">
    <location>
        <begin position="178"/>
        <end position="199"/>
    </location>
</feature>
<protein>
    <submittedName>
        <fullName evidence="2">Uncharacterized protein</fullName>
    </submittedName>
</protein>
<keyword evidence="3" id="KW-1185">Reference proteome</keyword>
<keyword evidence="1" id="KW-0472">Membrane</keyword>
<dbReference type="Proteomes" id="UP000266673">
    <property type="component" value="Unassembled WGS sequence"/>
</dbReference>
<sequence>MAIIEIVFLSLATIISIICGILIGRQVLIKPNALRFTCFFCTFLNISLLILGYTRIFADFPDVLWYYDVYLLLSAIYSEALCICILNLGQRFYPRDYWNTFLFKLAVVSLILSAVSCITTVVIVILDCYEIITTIFFIITLTSFVICGWAAFTYSFLPIFSSHSHVQSHLNHFNTAIGIYYMVSLGIIASASIICHIFLHISGGPSSAEWQIGASVDIILRSAVIIIVGTPPPERMIQKLRIKLFERAVINVTLRERGVVSTGIIMDEFCGWQGKMDQQIN</sequence>
<comment type="caution">
    <text evidence="2">The sequence shown here is derived from an EMBL/GenBank/DDBJ whole genome shotgun (WGS) entry which is preliminary data.</text>
</comment>
<dbReference type="AlphaFoldDB" id="A0A397W3Z6"/>
<proteinExistence type="predicted"/>
<feature type="transmembrane region" description="Helical" evidence="1">
    <location>
        <begin position="69"/>
        <end position="89"/>
    </location>
</feature>
<organism evidence="2 3">
    <name type="scientific">Gigaspora rosea</name>
    <dbReference type="NCBI Taxonomy" id="44941"/>
    <lineage>
        <taxon>Eukaryota</taxon>
        <taxon>Fungi</taxon>
        <taxon>Fungi incertae sedis</taxon>
        <taxon>Mucoromycota</taxon>
        <taxon>Glomeromycotina</taxon>
        <taxon>Glomeromycetes</taxon>
        <taxon>Diversisporales</taxon>
        <taxon>Gigasporaceae</taxon>
        <taxon>Gigaspora</taxon>
    </lineage>
</organism>
<name>A0A397W3Z6_9GLOM</name>
<feature type="transmembrane region" description="Helical" evidence="1">
    <location>
        <begin position="101"/>
        <end position="125"/>
    </location>
</feature>
<gene>
    <name evidence="2" type="ORF">C2G38_2137404</name>
</gene>
<evidence type="ECO:0000256" key="1">
    <source>
        <dbReference type="SAM" id="Phobius"/>
    </source>
</evidence>
<accession>A0A397W3Z6</accession>
<dbReference type="OrthoDB" id="2332646at2759"/>
<reference evidence="2 3" key="1">
    <citation type="submission" date="2018-06" db="EMBL/GenBank/DDBJ databases">
        <title>Comparative genomics reveals the genomic features of Rhizophagus irregularis, R. cerebriforme, R. diaphanum and Gigaspora rosea, and their symbiotic lifestyle signature.</title>
        <authorList>
            <person name="Morin E."/>
            <person name="San Clemente H."/>
            <person name="Chen E.C.H."/>
            <person name="De La Providencia I."/>
            <person name="Hainaut M."/>
            <person name="Kuo A."/>
            <person name="Kohler A."/>
            <person name="Murat C."/>
            <person name="Tang N."/>
            <person name="Roy S."/>
            <person name="Loubradou J."/>
            <person name="Henrissat B."/>
            <person name="Grigoriev I.V."/>
            <person name="Corradi N."/>
            <person name="Roux C."/>
            <person name="Martin F.M."/>
        </authorList>
    </citation>
    <scope>NUCLEOTIDE SEQUENCE [LARGE SCALE GENOMIC DNA]</scope>
    <source>
        <strain evidence="2 3">DAOM 194757</strain>
    </source>
</reference>
<evidence type="ECO:0000313" key="2">
    <source>
        <dbReference type="EMBL" id="RIB28287.1"/>
    </source>
</evidence>